<evidence type="ECO:0000256" key="2">
    <source>
        <dbReference type="ARBA" id="ARBA00022448"/>
    </source>
</evidence>
<dbReference type="PROSITE" id="PS50850">
    <property type="entry name" value="MFS"/>
    <property type="match status" value="1"/>
</dbReference>
<evidence type="ECO:0000256" key="3">
    <source>
        <dbReference type="ARBA" id="ARBA00022692"/>
    </source>
</evidence>
<evidence type="ECO:0000256" key="6">
    <source>
        <dbReference type="SAM" id="Phobius"/>
    </source>
</evidence>
<keyword evidence="9" id="KW-1185">Reference proteome</keyword>
<dbReference type="GO" id="GO:0022857">
    <property type="term" value="F:transmembrane transporter activity"/>
    <property type="evidence" value="ECO:0007669"/>
    <property type="project" value="InterPro"/>
</dbReference>
<dbReference type="InterPro" id="IPR020846">
    <property type="entry name" value="MFS_dom"/>
</dbReference>
<dbReference type="GO" id="GO:0016020">
    <property type="term" value="C:membrane"/>
    <property type="evidence" value="ECO:0007669"/>
    <property type="project" value="UniProtKB-SubCell"/>
</dbReference>
<dbReference type="Proteomes" id="UP000094236">
    <property type="component" value="Unassembled WGS sequence"/>
</dbReference>
<dbReference type="InterPro" id="IPR011701">
    <property type="entry name" value="MFS"/>
</dbReference>
<evidence type="ECO:0000256" key="4">
    <source>
        <dbReference type="ARBA" id="ARBA00022989"/>
    </source>
</evidence>
<proteinExistence type="predicted"/>
<protein>
    <recommendedName>
        <fullName evidence="7">Major facilitator superfamily (MFS) profile domain-containing protein</fullName>
    </recommendedName>
</protein>
<feature type="domain" description="Major facilitator superfamily (MFS) profile" evidence="7">
    <location>
        <begin position="27"/>
        <end position="437"/>
    </location>
</feature>
<dbReference type="InterPro" id="IPR036259">
    <property type="entry name" value="MFS_trans_sf"/>
</dbReference>
<keyword evidence="2" id="KW-0813">Transport</keyword>
<dbReference type="EMBL" id="KV454018">
    <property type="protein sequence ID" value="ODV93128.1"/>
    <property type="molecule type" value="Genomic_DNA"/>
</dbReference>
<reference evidence="9" key="1">
    <citation type="submission" date="2016-05" db="EMBL/GenBank/DDBJ databases">
        <title>Comparative genomics of biotechnologically important yeasts.</title>
        <authorList>
            <consortium name="DOE Joint Genome Institute"/>
            <person name="Riley R."/>
            <person name="Haridas S."/>
            <person name="Wolfe K.H."/>
            <person name="Lopes M.R."/>
            <person name="Hittinger C.T."/>
            <person name="Goker M."/>
            <person name="Salamov A."/>
            <person name="Wisecaver J."/>
            <person name="Long T.M."/>
            <person name="Aerts A.L."/>
            <person name="Barry K."/>
            <person name="Choi C."/>
            <person name="Clum A."/>
            <person name="Coughlan A.Y."/>
            <person name="Deshpande S."/>
            <person name="Douglass A.P."/>
            <person name="Hanson S.J."/>
            <person name="Klenk H.-P."/>
            <person name="Labutti K."/>
            <person name="Lapidus A."/>
            <person name="Lindquist E."/>
            <person name="Lipzen A."/>
            <person name="Meier-Kolthoff J.P."/>
            <person name="Ohm R.A."/>
            <person name="Otillar R.P."/>
            <person name="Pangilinan J."/>
            <person name="Peng Y."/>
            <person name="Rokas A."/>
            <person name="Rosa C.A."/>
            <person name="Scheuner C."/>
            <person name="Sibirny A.A."/>
            <person name="Slot J.C."/>
            <person name="Stielow J.B."/>
            <person name="Sun H."/>
            <person name="Kurtzman C.P."/>
            <person name="Blackwell M."/>
            <person name="Grigoriev I.V."/>
            <person name="Jeffries T.W."/>
        </authorList>
    </citation>
    <scope>NUCLEOTIDE SEQUENCE [LARGE SCALE GENOMIC DNA]</scope>
    <source>
        <strain evidence="9">NRRL Y-2460</strain>
    </source>
</reference>
<sequence length="464" mass="52483">MSPEDLKNFQIDPEEEAKLTRKLDRYLIPMFAVMYFLSSLDRSNIGNAYTSGMKEDLALTATQYSTAVSVFYSTYLVSELPATLFMKKLKPHYYLSFLVFSWSMVCLFSGFVKSYGSLIATRVLLGTFEGGFFPAIVTYTTMTWKSEEQAKRISYFFGSASLSGAFGGLIATGLTKVTSSTFEGWRWLYVIEGIISVFASLWLFFGLPDSPADLKFLSPREKMLMKVRAKQRELYLGDLDHINWQEVKSAVFDIRTHISYCIQFCQDTILYGFSTFLPSILKSGLGYDSMQAQYLSVPVYLLAGLVFLISAWISDRYKVRGIVFFCYNFVGVAGFIILLACDNDAVKYFACYLITFSLYTGTGLNIAWTTNNFSGFRRNTAIGLNQTFGNLSGAIVGQVYRSSPYVLGNSFSLGCICVSMILTVSQLFYLRHLNREKEAILRGEKVDTKKDRLGDRALEFKYCY</sequence>
<feature type="transmembrane region" description="Helical" evidence="6">
    <location>
        <begin position="93"/>
        <end position="112"/>
    </location>
</feature>
<dbReference type="FunFam" id="1.20.1250.20:FF:000018">
    <property type="entry name" value="MFS transporter permease"/>
    <property type="match status" value="1"/>
</dbReference>
<name>A0A1E4TN78_PACTA</name>
<dbReference type="STRING" id="669874.A0A1E4TN78"/>
<dbReference type="AlphaFoldDB" id="A0A1E4TN78"/>
<feature type="transmembrane region" description="Helical" evidence="6">
    <location>
        <begin position="187"/>
        <end position="207"/>
    </location>
</feature>
<dbReference type="PANTHER" id="PTHR43791:SF24">
    <property type="entry name" value="NICOTINIC ACID PLASMA MEMBRANE TRANSPORTER"/>
    <property type="match status" value="1"/>
</dbReference>
<evidence type="ECO:0000313" key="8">
    <source>
        <dbReference type="EMBL" id="ODV93128.1"/>
    </source>
</evidence>
<accession>A0A1E4TN78</accession>
<keyword evidence="3 6" id="KW-0812">Transmembrane</keyword>
<feature type="transmembrane region" description="Helical" evidence="6">
    <location>
        <begin position="348"/>
        <end position="368"/>
    </location>
</feature>
<comment type="subcellular location">
    <subcellularLocation>
        <location evidence="1">Membrane</location>
        <topology evidence="1">Multi-pass membrane protein</topology>
    </subcellularLocation>
</comment>
<gene>
    <name evidence="8" type="ORF">PACTADRAFT_47001</name>
</gene>
<dbReference type="FunFam" id="1.20.1250.20:FF:000013">
    <property type="entry name" value="MFS general substrate transporter"/>
    <property type="match status" value="1"/>
</dbReference>
<evidence type="ECO:0000259" key="7">
    <source>
        <dbReference type="PROSITE" id="PS50850"/>
    </source>
</evidence>
<feature type="transmembrane region" description="Helical" evidence="6">
    <location>
        <begin position="153"/>
        <end position="175"/>
    </location>
</feature>
<keyword evidence="4 6" id="KW-1133">Transmembrane helix</keyword>
<dbReference type="SUPFAM" id="SSF103473">
    <property type="entry name" value="MFS general substrate transporter"/>
    <property type="match status" value="1"/>
</dbReference>
<feature type="transmembrane region" description="Helical" evidence="6">
    <location>
        <begin position="118"/>
        <end position="141"/>
    </location>
</feature>
<evidence type="ECO:0000256" key="5">
    <source>
        <dbReference type="ARBA" id="ARBA00023136"/>
    </source>
</evidence>
<feature type="transmembrane region" description="Helical" evidence="6">
    <location>
        <begin position="292"/>
        <end position="313"/>
    </location>
</feature>
<keyword evidence="5 6" id="KW-0472">Membrane</keyword>
<dbReference type="Gene3D" id="1.20.1250.20">
    <property type="entry name" value="MFS general substrate transporter like domains"/>
    <property type="match status" value="2"/>
</dbReference>
<evidence type="ECO:0000313" key="9">
    <source>
        <dbReference type="Proteomes" id="UP000094236"/>
    </source>
</evidence>
<dbReference type="CDD" id="cd17327">
    <property type="entry name" value="MFS_FEN2_like"/>
    <property type="match status" value="1"/>
</dbReference>
<feature type="transmembrane region" description="Helical" evidence="6">
    <location>
        <begin position="319"/>
        <end position="341"/>
    </location>
</feature>
<feature type="transmembrane region" description="Helical" evidence="6">
    <location>
        <begin position="411"/>
        <end position="430"/>
    </location>
</feature>
<dbReference type="OrthoDB" id="2985014at2759"/>
<organism evidence="8 9">
    <name type="scientific">Pachysolen tannophilus NRRL Y-2460</name>
    <dbReference type="NCBI Taxonomy" id="669874"/>
    <lineage>
        <taxon>Eukaryota</taxon>
        <taxon>Fungi</taxon>
        <taxon>Dikarya</taxon>
        <taxon>Ascomycota</taxon>
        <taxon>Saccharomycotina</taxon>
        <taxon>Pichiomycetes</taxon>
        <taxon>Pachysolenaceae</taxon>
        <taxon>Pachysolen</taxon>
    </lineage>
</organism>
<evidence type="ECO:0000256" key="1">
    <source>
        <dbReference type="ARBA" id="ARBA00004141"/>
    </source>
</evidence>
<dbReference type="PANTHER" id="PTHR43791">
    <property type="entry name" value="PERMEASE-RELATED"/>
    <property type="match status" value="1"/>
</dbReference>
<dbReference type="Pfam" id="PF07690">
    <property type="entry name" value="MFS_1"/>
    <property type="match status" value="1"/>
</dbReference>